<dbReference type="SUPFAM" id="SSF52467">
    <property type="entry name" value="DHS-like NAD/FAD-binding domain"/>
    <property type="match status" value="1"/>
</dbReference>
<keyword evidence="2" id="KW-1185">Reference proteome</keyword>
<comment type="caution">
    <text evidence="1">The sequence shown here is derived from an EMBL/GenBank/DDBJ whole genome shotgun (WGS) entry which is preliminary data.</text>
</comment>
<evidence type="ECO:0000313" key="1">
    <source>
        <dbReference type="EMBL" id="GAA5154260.1"/>
    </source>
</evidence>
<dbReference type="InterPro" id="IPR029035">
    <property type="entry name" value="DHS-like_NAD/FAD-binding_dom"/>
</dbReference>
<reference evidence="2" key="1">
    <citation type="journal article" date="2019" name="Int. J. Syst. Evol. Microbiol.">
        <title>The Global Catalogue of Microorganisms (GCM) 10K type strain sequencing project: providing services to taxonomists for standard genome sequencing and annotation.</title>
        <authorList>
            <consortium name="The Broad Institute Genomics Platform"/>
            <consortium name="The Broad Institute Genome Sequencing Center for Infectious Disease"/>
            <person name="Wu L."/>
            <person name="Ma J."/>
        </authorList>
    </citation>
    <scope>NUCLEOTIDE SEQUENCE [LARGE SCALE GENOMIC DNA]</scope>
    <source>
        <strain evidence="2">JCM 18303</strain>
    </source>
</reference>
<dbReference type="Gene3D" id="3.40.50.1220">
    <property type="entry name" value="TPP-binding domain"/>
    <property type="match status" value="1"/>
</dbReference>
<organism evidence="1 2">
    <name type="scientific">Pseudonocardia eucalypti</name>
    <dbReference type="NCBI Taxonomy" id="648755"/>
    <lineage>
        <taxon>Bacteria</taxon>
        <taxon>Bacillati</taxon>
        <taxon>Actinomycetota</taxon>
        <taxon>Actinomycetes</taxon>
        <taxon>Pseudonocardiales</taxon>
        <taxon>Pseudonocardiaceae</taxon>
        <taxon>Pseudonocardia</taxon>
    </lineage>
</organism>
<gene>
    <name evidence="1" type="ORF">GCM10023321_25780</name>
</gene>
<evidence type="ECO:0008006" key="3">
    <source>
        <dbReference type="Google" id="ProtNLM"/>
    </source>
</evidence>
<dbReference type="Proteomes" id="UP001428817">
    <property type="component" value="Unassembled WGS sequence"/>
</dbReference>
<name>A0ABP9Q0W3_9PSEU</name>
<dbReference type="Pfam" id="PF13289">
    <property type="entry name" value="SIR2_2"/>
    <property type="match status" value="1"/>
</dbReference>
<sequence>MPVKEPVRTIESLDHPALSLTRQPSLRDLVEAVSTPDQKITIICGAGVSKDSGLPSWEELLQRLVRVLDDKDMQEMVVIDRIDPPRKADYIFALRKDRNLAWDSFVRDGLYAGQEANLAPGVLADSLASFVQVVQSRVRIMTTNYDNKLEDALEKRMPEVVVEARGLKQARKWWGTDPMQKIEVLHLHGYVPPGGEPAIGPIVLGESQYLEHGAAVRLEIQKALRESVVLFVGMSLTDPNLSGPLHAVRTGKAFTLMVPDAPEPDLSRARRGALALAYCSAQADSRYRHFGVQTVILKSFGQVAQCIEELSIAADPTTQYSKDTSDLRYGRRFWRILEKVHLALGMTNGNVPAGGDKGREVSEALAEAMVGGPMALINDLRANCRLEYSQMGMTKAHLDEEEFALYLWVRDLGSDPRSPGSFQISLAGTSAYIHRSSVTLQHSVPIAPNSPIAAAEAVYFGNARLIDGAERGKKTQMWGTLQSVPIHMAEIDFDANATSYPVCIGAATLVSNYRVVAREIIENAHATDINVAKAYQPSALSTMCAADFAILTGSVREAARKVIVGLYNSYASLGK</sequence>
<proteinExistence type="predicted"/>
<evidence type="ECO:0000313" key="2">
    <source>
        <dbReference type="Proteomes" id="UP001428817"/>
    </source>
</evidence>
<protein>
    <recommendedName>
        <fullName evidence="3">SIR2-like domain-containing protein</fullName>
    </recommendedName>
</protein>
<dbReference type="EMBL" id="BAABJP010000008">
    <property type="protein sequence ID" value="GAA5154260.1"/>
    <property type="molecule type" value="Genomic_DNA"/>
</dbReference>
<accession>A0ABP9Q0W3</accession>